<feature type="transmembrane region" description="Helical" evidence="5">
    <location>
        <begin position="7"/>
        <end position="29"/>
    </location>
</feature>
<evidence type="ECO:0000256" key="4">
    <source>
        <dbReference type="ARBA" id="ARBA00023136"/>
    </source>
</evidence>
<dbReference type="NCBIfam" id="TIGR03097">
    <property type="entry name" value="PEP_O_lig_1"/>
    <property type="match status" value="1"/>
</dbReference>
<evidence type="ECO:0000256" key="1">
    <source>
        <dbReference type="ARBA" id="ARBA00004141"/>
    </source>
</evidence>
<dbReference type="InterPro" id="IPR017528">
    <property type="entry name" value="CHP03097O-antigen_lig-rel"/>
</dbReference>
<feature type="transmembrane region" description="Helical" evidence="5">
    <location>
        <begin position="343"/>
        <end position="365"/>
    </location>
</feature>
<dbReference type="GO" id="GO:0016020">
    <property type="term" value="C:membrane"/>
    <property type="evidence" value="ECO:0007669"/>
    <property type="project" value="UniProtKB-SubCell"/>
</dbReference>
<feature type="transmembrane region" description="Helical" evidence="5">
    <location>
        <begin position="108"/>
        <end position="124"/>
    </location>
</feature>
<feature type="domain" description="O-antigen ligase-related" evidence="6">
    <location>
        <begin position="205"/>
        <end position="352"/>
    </location>
</feature>
<evidence type="ECO:0000313" key="9">
    <source>
        <dbReference type="Proteomes" id="UP000192505"/>
    </source>
</evidence>
<dbReference type="GO" id="GO:0016874">
    <property type="term" value="F:ligase activity"/>
    <property type="evidence" value="ECO:0007669"/>
    <property type="project" value="UniProtKB-KW"/>
</dbReference>
<evidence type="ECO:0000256" key="5">
    <source>
        <dbReference type="SAM" id="Phobius"/>
    </source>
</evidence>
<keyword evidence="3 5" id="KW-1133">Transmembrane helix</keyword>
<feature type="transmembrane region" description="Helical" evidence="5">
    <location>
        <begin position="49"/>
        <end position="66"/>
    </location>
</feature>
<keyword evidence="8" id="KW-0436">Ligase</keyword>
<feature type="transmembrane region" description="Helical" evidence="5">
    <location>
        <begin position="385"/>
        <end position="418"/>
    </location>
</feature>
<gene>
    <name evidence="8" type="ORF">BWK72_07420</name>
</gene>
<feature type="transmembrane region" description="Helical" evidence="5">
    <location>
        <begin position="201"/>
        <end position="233"/>
    </location>
</feature>
<organism evidence="8 9">
    <name type="scientific">Rhodoferax ferrireducens</name>
    <dbReference type="NCBI Taxonomy" id="192843"/>
    <lineage>
        <taxon>Bacteria</taxon>
        <taxon>Pseudomonadati</taxon>
        <taxon>Pseudomonadota</taxon>
        <taxon>Betaproteobacteria</taxon>
        <taxon>Burkholderiales</taxon>
        <taxon>Comamonadaceae</taxon>
        <taxon>Rhodoferax</taxon>
    </lineage>
</organism>
<dbReference type="AlphaFoldDB" id="A0A1W9KW12"/>
<reference evidence="8 9" key="1">
    <citation type="submission" date="2017-01" db="EMBL/GenBank/DDBJ databases">
        <title>Novel large sulfur bacteria in the metagenomes of groundwater-fed chemosynthetic microbial mats in the Lake Huron basin.</title>
        <authorList>
            <person name="Sharrar A.M."/>
            <person name="Flood B.E."/>
            <person name="Bailey J.V."/>
            <person name="Jones D.S."/>
            <person name="Biddanda B."/>
            <person name="Ruberg S.A."/>
            <person name="Marcus D.N."/>
            <person name="Dick G.J."/>
        </authorList>
    </citation>
    <scope>NUCLEOTIDE SEQUENCE [LARGE SCALE GENOMIC DNA]</scope>
    <source>
        <strain evidence="8">A7</strain>
    </source>
</reference>
<evidence type="ECO:0000259" key="7">
    <source>
        <dbReference type="Pfam" id="PF19358"/>
    </source>
</evidence>
<feature type="transmembrane region" description="Helical" evidence="5">
    <location>
        <begin position="78"/>
        <end position="96"/>
    </location>
</feature>
<dbReference type="EMBL" id="MTEI01000003">
    <property type="protein sequence ID" value="OQW88774.1"/>
    <property type="molecule type" value="Genomic_DNA"/>
</dbReference>
<dbReference type="Pfam" id="PF19358">
    <property type="entry name" value="DUF5935"/>
    <property type="match status" value="1"/>
</dbReference>
<feature type="transmembrane region" description="Helical" evidence="5">
    <location>
        <begin position="172"/>
        <end position="189"/>
    </location>
</feature>
<feature type="transmembrane region" description="Helical" evidence="5">
    <location>
        <begin position="239"/>
        <end position="256"/>
    </location>
</feature>
<name>A0A1W9KW12_9BURK</name>
<dbReference type="Pfam" id="PF04932">
    <property type="entry name" value="Wzy_C"/>
    <property type="match status" value="1"/>
</dbReference>
<keyword evidence="2 5" id="KW-0812">Transmembrane</keyword>
<sequence length="443" mass="48838">MRDQLMLAVMLFMLPMAFMNGFVAFLMWVYMTLLAPHGYLYGFMIDFRYTFVFAVLSLGALVLGRVKDRGYFLVDKLMVLLLLFITHVLLSAVINMNSNPMVEYRLEYFIKGMALAVAAPFFINSRWRIHMVLIVLVAGLGFHGIQNGLKMISSGGTHIVSGIPRSTLADNNLFAVGMVMLLPLTLYLARYSASRLAKWAALGVFGLCVMAVLGSNSRGGFLALAILGVWYWITSPRKLISTLFVAIVAITVMQVAPDRWFDRMETIKNADQDMSFIGRVAAWKVSVNIANDNPVFGAGFDATQVKWIWDKYKQASNFIDVNIPEGIAYKAAHSNYFQVLGDLGYVGLLLFLALLAAAFVTRWQIKSLATKTPGDNAWSVDLATAINLSLVAFIAGGAGVSLAYFELAHLLIVILAIIRRLLIQQAALAPARNISIGETVVHA</sequence>
<dbReference type="InterPro" id="IPR007016">
    <property type="entry name" value="O-antigen_ligase-rel_domated"/>
</dbReference>
<comment type="caution">
    <text evidence="8">The sequence shown here is derived from an EMBL/GenBank/DDBJ whole genome shotgun (WGS) entry which is preliminary data.</text>
</comment>
<feature type="transmembrane region" description="Helical" evidence="5">
    <location>
        <begin position="131"/>
        <end position="152"/>
    </location>
</feature>
<dbReference type="PANTHER" id="PTHR37422">
    <property type="entry name" value="TEICHURONIC ACID BIOSYNTHESIS PROTEIN TUAE"/>
    <property type="match status" value="1"/>
</dbReference>
<evidence type="ECO:0000256" key="2">
    <source>
        <dbReference type="ARBA" id="ARBA00022692"/>
    </source>
</evidence>
<dbReference type="InterPro" id="IPR051533">
    <property type="entry name" value="WaaL-like"/>
</dbReference>
<evidence type="ECO:0000313" key="8">
    <source>
        <dbReference type="EMBL" id="OQW88774.1"/>
    </source>
</evidence>
<accession>A0A1W9KW12</accession>
<feature type="domain" description="DUF5935" evidence="7">
    <location>
        <begin position="1"/>
        <end position="192"/>
    </location>
</feature>
<dbReference type="PANTHER" id="PTHR37422:SF23">
    <property type="entry name" value="TEICHURONIC ACID BIOSYNTHESIS PROTEIN TUAE"/>
    <property type="match status" value="1"/>
</dbReference>
<evidence type="ECO:0000256" key="3">
    <source>
        <dbReference type="ARBA" id="ARBA00022989"/>
    </source>
</evidence>
<comment type="subcellular location">
    <subcellularLocation>
        <location evidence="1">Membrane</location>
        <topology evidence="1">Multi-pass membrane protein</topology>
    </subcellularLocation>
</comment>
<evidence type="ECO:0000259" key="6">
    <source>
        <dbReference type="Pfam" id="PF04932"/>
    </source>
</evidence>
<proteinExistence type="predicted"/>
<protein>
    <submittedName>
        <fullName evidence="8">Putative O-glycosylation ligase, exosortase A system-associated</fullName>
    </submittedName>
</protein>
<dbReference type="InterPro" id="IPR045979">
    <property type="entry name" value="DUF5935"/>
</dbReference>
<dbReference type="Proteomes" id="UP000192505">
    <property type="component" value="Unassembled WGS sequence"/>
</dbReference>
<keyword evidence="4 5" id="KW-0472">Membrane</keyword>